<evidence type="ECO:0000259" key="3">
    <source>
        <dbReference type="PROSITE" id="PS50003"/>
    </source>
</evidence>
<dbReference type="CDD" id="cd00173">
    <property type="entry name" value="SH2"/>
    <property type="match status" value="1"/>
</dbReference>
<organism evidence="4 5">
    <name type="scientific">Lymnaea stagnalis</name>
    <name type="common">Great pond snail</name>
    <name type="synonym">Helix stagnalis</name>
    <dbReference type="NCBI Taxonomy" id="6523"/>
    <lineage>
        <taxon>Eukaryota</taxon>
        <taxon>Metazoa</taxon>
        <taxon>Spiralia</taxon>
        <taxon>Lophotrochozoa</taxon>
        <taxon>Mollusca</taxon>
        <taxon>Gastropoda</taxon>
        <taxon>Heterobranchia</taxon>
        <taxon>Euthyneura</taxon>
        <taxon>Panpulmonata</taxon>
        <taxon>Hygrophila</taxon>
        <taxon>Lymnaeoidea</taxon>
        <taxon>Lymnaeidae</taxon>
        <taxon>Lymnaea</taxon>
    </lineage>
</organism>
<dbReference type="SUPFAM" id="SSF55550">
    <property type="entry name" value="SH2 domain"/>
    <property type="match status" value="1"/>
</dbReference>
<evidence type="ECO:0000256" key="2">
    <source>
        <dbReference type="SAM" id="MobiDB-lite"/>
    </source>
</evidence>
<reference evidence="4 5" key="1">
    <citation type="submission" date="2024-04" db="EMBL/GenBank/DDBJ databases">
        <authorList>
            <consortium name="Genoscope - CEA"/>
            <person name="William W."/>
        </authorList>
    </citation>
    <scope>NUCLEOTIDE SEQUENCE [LARGE SCALE GENOMIC DNA]</scope>
</reference>
<dbReference type="SUPFAM" id="SSF50729">
    <property type="entry name" value="PH domain-like"/>
    <property type="match status" value="1"/>
</dbReference>
<dbReference type="Proteomes" id="UP001497497">
    <property type="component" value="Unassembled WGS sequence"/>
</dbReference>
<sequence length="452" mass="50164">MQSTLKKASTLPAQLLMTKSGVSAQDLIKLHKAVVKSGVLRKKSPSIIHKTWPRRFVILLHDSIYIYGDETSKSPNATLPLHGYKQVVRTCTAVHDWCFTLMPALDLATIKPKTFSCVSDQERCEWMMAIRNEIFSLNDFSKLGPVSEQQLRALSAGDPVLEAVYTSIEEPVPHTKISVLGDGSDSDDEFYDSSSNDGDSESFSSTDKLKQQARYKVSTKADKPSKLPHLYSPRPSPARPNDPPPKPSPTPPTDPPPKPSPTPPTDPPPKPTPTSRTDPSPKPLPALPTDPPPKSPLTNKRKKSASLPPTPAENVPPRYSTLVDDFPKDYVNVEGLDSDYEYPSDNLARSLEKQCTVLDDKSDRDDLVRMLQAKQASGTYLIRKSRHGDEKVIAYLTANGRVVEYKIHTSDSGVSLDKAKHFGDVEELLLNYMHQEPLPRSNNFLRYGFNIV</sequence>
<dbReference type="Pfam" id="PF00017">
    <property type="entry name" value="SH2"/>
    <property type="match status" value="1"/>
</dbReference>
<evidence type="ECO:0000256" key="1">
    <source>
        <dbReference type="ARBA" id="ARBA00022999"/>
    </source>
</evidence>
<dbReference type="PRINTS" id="PR01217">
    <property type="entry name" value="PRICHEXTENSN"/>
</dbReference>
<evidence type="ECO:0000313" key="4">
    <source>
        <dbReference type="EMBL" id="CAL1531530.1"/>
    </source>
</evidence>
<dbReference type="PANTHER" id="PTHR15126">
    <property type="entry name" value="SH3-BINDING"/>
    <property type="match status" value="1"/>
</dbReference>
<gene>
    <name evidence="4" type="ORF">GSLYS_00005625001</name>
</gene>
<feature type="compositionally biased region" description="Low complexity" evidence="2">
    <location>
        <begin position="192"/>
        <end position="205"/>
    </location>
</feature>
<dbReference type="Gene3D" id="2.30.29.30">
    <property type="entry name" value="Pleckstrin-homology domain (PH domain)/Phosphotyrosine-binding domain (PTB)"/>
    <property type="match status" value="1"/>
</dbReference>
<dbReference type="Pfam" id="PF00169">
    <property type="entry name" value="PH"/>
    <property type="match status" value="1"/>
</dbReference>
<dbReference type="EMBL" id="CAXITT010000091">
    <property type="protein sequence ID" value="CAL1531530.1"/>
    <property type="molecule type" value="Genomic_DNA"/>
</dbReference>
<accession>A0AAV2HCI7</accession>
<dbReference type="InterPro" id="IPR011993">
    <property type="entry name" value="PH-like_dom_sf"/>
</dbReference>
<dbReference type="InterPro" id="IPR001849">
    <property type="entry name" value="PH_domain"/>
</dbReference>
<dbReference type="InterPro" id="IPR036860">
    <property type="entry name" value="SH2_dom_sf"/>
</dbReference>
<proteinExistence type="predicted"/>
<protein>
    <recommendedName>
        <fullName evidence="3">PH domain-containing protein</fullName>
    </recommendedName>
</protein>
<dbReference type="AlphaFoldDB" id="A0AAV2HCI7"/>
<feature type="compositionally biased region" description="Pro residues" evidence="2">
    <location>
        <begin position="234"/>
        <end position="272"/>
    </location>
</feature>
<dbReference type="Gene3D" id="3.30.505.10">
    <property type="entry name" value="SH2 domain"/>
    <property type="match status" value="1"/>
</dbReference>
<dbReference type="SMART" id="SM00233">
    <property type="entry name" value="PH"/>
    <property type="match status" value="1"/>
</dbReference>
<comment type="caution">
    <text evidence="4">The sequence shown here is derived from an EMBL/GenBank/DDBJ whole genome shotgun (WGS) entry which is preliminary data.</text>
</comment>
<dbReference type="PROSITE" id="PS50003">
    <property type="entry name" value="PH_DOMAIN"/>
    <property type="match status" value="1"/>
</dbReference>
<dbReference type="GO" id="GO:0017124">
    <property type="term" value="F:SH3 domain binding"/>
    <property type="evidence" value="ECO:0007669"/>
    <property type="project" value="TreeGrafter"/>
</dbReference>
<dbReference type="GO" id="GO:0007165">
    <property type="term" value="P:signal transduction"/>
    <property type="evidence" value="ECO:0007669"/>
    <property type="project" value="InterPro"/>
</dbReference>
<feature type="domain" description="PH" evidence="3">
    <location>
        <begin position="33"/>
        <end position="135"/>
    </location>
</feature>
<dbReference type="InterPro" id="IPR035848">
    <property type="entry name" value="SH3BP2"/>
</dbReference>
<dbReference type="InterPro" id="IPR000980">
    <property type="entry name" value="SH2"/>
</dbReference>
<keyword evidence="5" id="KW-1185">Reference proteome</keyword>
<keyword evidence="1" id="KW-0727">SH2 domain</keyword>
<evidence type="ECO:0000313" key="5">
    <source>
        <dbReference type="Proteomes" id="UP001497497"/>
    </source>
</evidence>
<feature type="region of interest" description="Disordered" evidence="2">
    <location>
        <begin position="175"/>
        <end position="321"/>
    </location>
</feature>
<dbReference type="PANTHER" id="PTHR15126:SF4">
    <property type="entry name" value="SH3 DOMAIN-BINDING PROTEIN 2"/>
    <property type="match status" value="1"/>
</dbReference>
<name>A0AAV2HCI7_LYMST</name>
<feature type="compositionally biased region" description="Pro residues" evidence="2">
    <location>
        <begin position="280"/>
        <end position="295"/>
    </location>
</feature>